<accession>A0A0P4W0Y3</accession>
<evidence type="ECO:0000313" key="2">
    <source>
        <dbReference type="EMBL" id="JAI59987.1"/>
    </source>
</evidence>
<dbReference type="SUPFAM" id="SSF53098">
    <property type="entry name" value="Ribonuclease H-like"/>
    <property type="match status" value="1"/>
</dbReference>
<dbReference type="Pfam" id="PF00075">
    <property type="entry name" value="RNase_H"/>
    <property type="match status" value="1"/>
</dbReference>
<evidence type="ECO:0000259" key="1">
    <source>
        <dbReference type="PROSITE" id="PS50879"/>
    </source>
</evidence>
<dbReference type="EMBL" id="GDRN01093021">
    <property type="protein sequence ID" value="JAI59987.1"/>
    <property type="molecule type" value="Transcribed_RNA"/>
</dbReference>
<dbReference type="GO" id="GO:0004523">
    <property type="term" value="F:RNA-DNA hybrid ribonuclease activity"/>
    <property type="evidence" value="ECO:0007669"/>
    <property type="project" value="InterPro"/>
</dbReference>
<dbReference type="InterPro" id="IPR036397">
    <property type="entry name" value="RNaseH_sf"/>
</dbReference>
<protein>
    <recommendedName>
        <fullName evidence="1">RNase H type-1 domain-containing protein</fullName>
    </recommendedName>
</protein>
<sequence>MGCSLCVRGEGRGGGDSDGLAAAAVADSVRDFSSSTQAELAAINIVLELAYTPHNLNTFIITDSMTAISTLDKEHCDNIHLTCAIYTMTQVLHNTGRTVTMTRVMSHVGIQGNKEADTLAKQAC</sequence>
<dbReference type="AlphaFoldDB" id="A0A0P4W0Y3"/>
<dbReference type="EMBL" id="GDRN01093019">
    <property type="protein sequence ID" value="JAI59988.1"/>
    <property type="molecule type" value="Transcribed_RNA"/>
</dbReference>
<dbReference type="Gene3D" id="3.30.420.10">
    <property type="entry name" value="Ribonuclease H-like superfamily/Ribonuclease H"/>
    <property type="match status" value="1"/>
</dbReference>
<feature type="domain" description="RNase H type-1" evidence="1">
    <location>
        <begin position="1"/>
        <end position="124"/>
    </location>
</feature>
<proteinExistence type="predicted"/>
<organism evidence="2">
    <name type="scientific">Scylla olivacea</name>
    <name type="common">Orange mud crab</name>
    <name type="synonym">Cancer olivacea</name>
    <dbReference type="NCBI Taxonomy" id="85551"/>
    <lineage>
        <taxon>Eukaryota</taxon>
        <taxon>Metazoa</taxon>
        <taxon>Ecdysozoa</taxon>
        <taxon>Arthropoda</taxon>
        <taxon>Crustacea</taxon>
        <taxon>Multicrustacea</taxon>
        <taxon>Malacostraca</taxon>
        <taxon>Eumalacostraca</taxon>
        <taxon>Eucarida</taxon>
        <taxon>Decapoda</taxon>
        <taxon>Pleocyemata</taxon>
        <taxon>Brachyura</taxon>
        <taxon>Eubrachyura</taxon>
        <taxon>Portunoidea</taxon>
        <taxon>Portunidae</taxon>
        <taxon>Portuninae</taxon>
        <taxon>Scylla</taxon>
    </lineage>
</organism>
<dbReference type="InterPro" id="IPR012337">
    <property type="entry name" value="RNaseH-like_sf"/>
</dbReference>
<name>A0A0P4W0Y3_SCYOL</name>
<dbReference type="GO" id="GO:0003676">
    <property type="term" value="F:nucleic acid binding"/>
    <property type="evidence" value="ECO:0007669"/>
    <property type="project" value="InterPro"/>
</dbReference>
<dbReference type="InterPro" id="IPR002156">
    <property type="entry name" value="RNaseH_domain"/>
</dbReference>
<reference evidence="2" key="1">
    <citation type="submission" date="2015-09" db="EMBL/GenBank/DDBJ databases">
        <title>Scylla olivacea transcriptome.</title>
        <authorList>
            <person name="Ikhwanuddin M."/>
        </authorList>
    </citation>
    <scope>NUCLEOTIDE SEQUENCE</scope>
</reference>
<dbReference type="PROSITE" id="PS50879">
    <property type="entry name" value="RNASE_H_1"/>
    <property type="match status" value="1"/>
</dbReference>